<sequence>MRVRSARLLSVFTTTVLLSLGSAGCIKQALMDGQIEATRKGAAAIDTLGDYEVARTIAFNGLGQFEGMRYLAPENEDALFMLTKNWGGATYGFIEDELEQAEDADGSESEAYAYQQSRARGGYDRAIFYGIKLLERRHPGFEAARKNDDTIRAWLQGFDDAERDVEALFWTGYAWLSKINVAKEDPALVGELFIGAAIMERAVQLDETYMHGSGHVALGAYHARNAMAELDEAKKHFDRALEINGGKHLFTQLNYATKYYCMKGDQQNYEKLLKEVIAANDPLPAQRLQNTIAKRRAKRFMKKSRLDACGF</sequence>
<evidence type="ECO:0000313" key="2">
    <source>
        <dbReference type="Proteomes" id="UP000067626"/>
    </source>
</evidence>
<dbReference type="STRING" id="52.CMC5_056100"/>
<name>A0A0K1EKK5_CHOCO</name>
<dbReference type="InterPro" id="IPR031823">
    <property type="entry name" value="TatT"/>
</dbReference>
<evidence type="ECO:0008006" key="3">
    <source>
        <dbReference type="Google" id="ProtNLM"/>
    </source>
</evidence>
<dbReference type="InterPro" id="IPR038537">
    <property type="entry name" value="TatT_sf"/>
</dbReference>
<reference evidence="1 2" key="1">
    <citation type="submission" date="2015-07" db="EMBL/GenBank/DDBJ databases">
        <title>Genome analysis of myxobacterium Chondromyces crocatus Cm c5 reveals a high potential for natural compound synthesis and the genetic basis for the loss of fruiting body formation.</title>
        <authorList>
            <person name="Zaburannyi N."/>
            <person name="Bunk B."/>
            <person name="Maier J."/>
            <person name="Overmann J."/>
            <person name="Mueller R."/>
        </authorList>
    </citation>
    <scope>NUCLEOTIDE SEQUENCE [LARGE SCALE GENOMIC DNA]</scope>
    <source>
        <strain evidence="1 2">Cm c5</strain>
    </source>
</reference>
<dbReference type="Proteomes" id="UP000067626">
    <property type="component" value="Chromosome"/>
</dbReference>
<proteinExistence type="predicted"/>
<evidence type="ECO:0000313" key="1">
    <source>
        <dbReference type="EMBL" id="AKT41410.1"/>
    </source>
</evidence>
<gene>
    <name evidence="1" type="ORF">CMC5_056100</name>
</gene>
<dbReference type="Gene3D" id="1.25.40.920">
    <property type="entry name" value="TRAP transporter T-component"/>
    <property type="match status" value="1"/>
</dbReference>
<organism evidence="1 2">
    <name type="scientific">Chondromyces crocatus</name>
    <dbReference type="NCBI Taxonomy" id="52"/>
    <lineage>
        <taxon>Bacteria</taxon>
        <taxon>Pseudomonadati</taxon>
        <taxon>Myxococcota</taxon>
        <taxon>Polyangia</taxon>
        <taxon>Polyangiales</taxon>
        <taxon>Polyangiaceae</taxon>
        <taxon>Chondromyces</taxon>
    </lineage>
</organism>
<dbReference type="Pfam" id="PF16811">
    <property type="entry name" value="TAtT"/>
    <property type="match status" value="1"/>
</dbReference>
<accession>A0A0K1EKK5</accession>
<dbReference type="KEGG" id="ccro:CMC5_056100"/>
<dbReference type="AlphaFoldDB" id="A0A0K1EKK5"/>
<protein>
    <recommendedName>
        <fullName evidence="3">Tetratricopeptide repeat protein</fullName>
    </recommendedName>
</protein>
<dbReference type="EMBL" id="CP012159">
    <property type="protein sequence ID" value="AKT41410.1"/>
    <property type="molecule type" value="Genomic_DNA"/>
</dbReference>
<dbReference type="PROSITE" id="PS51257">
    <property type="entry name" value="PROKAR_LIPOPROTEIN"/>
    <property type="match status" value="1"/>
</dbReference>
<keyword evidence="2" id="KW-1185">Reference proteome</keyword>
<dbReference type="OrthoDB" id="5290315at2"/>